<dbReference type="OrthoDB" id="6419134at2"/>
<reference evidence="1 2" key="1">
    <citation type="submission" date="2018-01" db="EMBL/GenBank/DDBJ databases">
        <title>Complete and assembled Genome of Pantoea gaviniae DSM22758T.</title>
        <authorList>
            <person name="Stevens M.J.A."/>
            <person name="Zurfluh K."/>
            <person name="Stephan R."/>
        </authorList>
    </citation>
    <scope>NUCLEOTIDE SEQUENCE [LARGE SCALE GENOMIC DNA]</scope>
    <source>
        <strain evidence="1 2">DSM 22758</strain>
    </source>
</reference>
<gene>
    <name evidence="1" type="ORF">C2E15_11665</name>
</gene>
<dbReference type="Pfam" id="PF13973">
    <property type="entry name" value="DUF4222"/>
    <property type="match status" value="1"/>
</dbReference>
<evidence type="ECO:0000313" key="1">
    <source>
        <dbReference type="EMBL" id="AUX93671.1"/>
    </source>
</evidence>
<dbReference type="EMBL" id="CP026377">
    <property type="protein sequence ID" value="AUX93671.1"/>
    <property type="molecule type" value="Genomic_DNA"/>
</dbReference>
<dbReference type="InterPro" id="IPR025317">
    <property type="entry name" value="DUF4222"/>
</dbReference>
<organism evidence="1 2">
    <name type="scientific">Mixta gaviniae</name>
    <dbReference type="NCBI Taxonomy" id="665914"/>
    <lineage>
        <taxon>Bacteria</taxon>
        <taxon>Pseudomonadati</taxon>
        <taxon>Pseudomonadota</taxon>
        <taxon>Gammaproteobacteria</taxon>
        <taxon>Enterobacterales</taxon>
        <taxon>Erwiniaceae</taxon>
        <taxon>Mixta</taxon>
    </lineage>
</organism>
<dbReference type="Proteomes" id="UP000238365">
    <property type="component" value="Chromosome"/>
</dbReference>
<sequence length="60" mass="7275">MDNEIIKPWVERFLDQHGVVVETIGVDIVNHRVIYQRPGYEHDCICPRRDWQKNFRKVEP</sequence>
<keyword evidence="2" id="KW-1185">Reference proteome</keyword>
<proteinExistence type="predicted"/>
<evidence type="ECO:0000313" key="2">
    <source>
        <dbReference type="Proteomes" id="UP000238365"/>
    </source>
</evidence>
<dbReference type="AlphaFoldDB" id="A0A1X1EE15"/>
<protein>
    <submittedName>
        <fullName evidence="1">DUF4222 domain-containing protein</fullName>
    </submittedName>
</protein>
<dbReference type="KEGG" id="pgz:C2E15_11665"/>
<accession>A0A1X1EE15</accession>
<name>A0A1X1EE15_9GAMM</name>